<dbReference type="GeneID" id="81467360"/>
<evidence type="ECO:0000313" key="2">
    <source>
        <dbReference type="EMBL" id="KAJ5355845.1"/>
    </source>
</evidence>
<protein>
    <recommendedName>
        <fullName evidence="4">Transcription factor domain-containing protein</fullName>
    </recommendedName>
</protein>
<accession>A0A9W9RA73</accession>
<reference evidence="2" key="1">
    <citation type="submission" date="2022-12" db="EMBL/GenBank/DDBJ databases">
        <authorList>
            <person name="Petersen C."/>
        </authorList>
    </citation>
    <scope>NUCLEOTIDE SEQUENCE</scope>
    <source>
        <strain evidence="2">IBT 3081</strain>
    </source>
</reference>
<dbReference type="OrthoDB" id="5121955at2759"/>
<evidence type="ECO:0000256" key="1">
    <source>
        <dbReference type="SAM" id="MobiDB-lite"/>
    </source>
</evidence>
<evidence type="ECO:0008006" key="4">
    <source>
        <dbReference type="Google" id="ProtNLM"/>
    </source>
</evidence>
<sequence>MQQGAPLHHYSEQPPAGVVESCARTIASYAITLVTRTDVCDLPHELFPTFFVAGIMAQANLDNCRVILNEAKDVWDPGKWAMEIFDFLCANRKENAQRLSQVPRETQETAPLRDPNTVDNPSTTEQYPLAKLNHDPSFALSWDSIQAQFTGGMQDYSLMPTFLPLATDEWSAFQL</sequence>
<proteinExistence type="predicted"/>
<evidence type="ECO:0000313" key="3">
    <source>
        <dbReference type="Proteomes" id="UP001147752"/>
    </source>
</evidence>
<gene>
    <name evidence="2" type="ORF">N7517_010454</name>
</gene>
<dbReference type="EMBL" id="JAPZBT010000006">
    <property type="protein sequence ID" value="KAJ5355845.1"/>
    <property type="molecule type" value="Genomic_DNA"/>
</dbReference>
<reference evidence="2" key="2">
    <citation type="journal article" date="2023" name="IMA Fungus">
        <title>Comparative genomic study of the Penicillium genus elucidates a diverse pangenome and 15 lateral gene transfer events.</title>
        <authorList>
            <person name="Petersen C."/>
            <person name="Sorensen T."/>
            <person name="Nielsen M.R."/>
            <person name="Sondergaard T.E."/>
            <person name="Sorensen J.L."/>
            <person name="Fitzpatrick D.A."/>
            <person name="Frisvad J.C."/>
            <person name="Nielsen K.L."/>
        </authorList>
    </citation>
    <scope>NUCLEOTIDE SEQUENCE</scope>
    <source>
        <strain evidence="2">IBT 3081</strain>
    </source>
</reference>
<feature type="compositionally biased region" description="Polar residues" evidence="1">
    <location>
        <begin position="117"/>
        <end position="126"/>
    </location>
</feature>
<dbReference type="AlphaFoldDB" id="A0A9W9RA73"/>
<dbReference type="Proteomes" id="UP001147752">
    <property type="component" value="Unassembled WGS sequence"/>
</dbReference>
<name>A0A9W9RA73_9EURO</name>
<comment type="caution">
    <text evidence="2">The sequence shown here is derived from an EMBL/GenBank/DDBJ whole genome shotgun (WGS) entry which is preliminary data.</text>
</comment>
<keyword evidence="3" id="KW-1185">Reference proteome</keyword>
<feature type="region of interest" description="Disordered" evidence="1">
    <location>
        <begin position="100"/>
        <end position="126"/>
    </location>
</feature>
<dbReference type="RefSeq" id="XP_056573992.1">
    <property type="nucleotide sequence ID" value="XM_056728177.1"/>
</dbReference>
<organism evidence="2 3">
    <name type="scientific">Penicillium concentricum</name>
    <dbReference type="NCBI Taxonomy" id="293559"/>
    <lineage>
        <taxon>Eukaryota</taxon>
        <taxon>Fungi</taxon>
        <taxon>Dikarya</taxon>
        <taxon>Ascomycota</taxon>
        <taxon>Pezizomycotina</taxon>
        <taxon>Eurotiomycetes</taxon>
        <taxon>Eurotiomycetidae</taxon>
        <taxon>Eurotiales</taxon>
        <taxon>Aspergillaceae</taxon>
        <taxon>Penicillium</taxon>
    </lineage>
</organism>